<reference evidence="1 2" key="1">
    <citation type="submission" date="2016-10" db="EMBL/GenBank/DDBJ databases">
        <authorList>
            <person name="de Groot N.N."/>
        </authorList>
    </citation>
    <scope>NUCLEOTIDE SEQUENCE [LARGE SCALE GENOMIC DNA]</scope>
    <source>
        <strain evidence="1 2">DSM 11978</strain>
    </source>
</reference>
<organism evidence="1 2">
    <name type="scientific">Methanobrevibacter gottschalkii</name>
    <dbReference type="NCBI Taxonomy" id="190974"/>
    <lineage>
        <taxon>Archaea</taxon>
        <taxon>Methanobacteriati</taxon>
        <taxon>Methanobacteriota</taxon>
        <taxon>Methanomada group</taxon>
        <taxon>Methanobacteria</taxon>
        <taxon>Methanobacteriales</taxon>
        <taxon>Methanobacteriaceae</taxon>
        <taxon>Methanobrevibacter</taxon>
    </lineage>
</organism>
<dbReference type="AlphaFoldDB" id="A0A1H7IE19"/>
<dbReference type="Pfam" id="PF12636">
    <property type="entry name" value="DUF3781"/>
    <property type="match status" value="1"/>
</dbReference>
<sequence>MPQNEMRKSGVKMHKTYLLENIDEIHTTEMGIGRVQKNLQITSEPVSYCISKLKQEDSKVTKKGKNYYVKADNCIITINSSSFTIITAHKN</sequence>
<dbReference type="STRING" id="190974.SAMN05216439_1212"/>
<name>A0A1H7IE19_9EURY</name>
<evidence type="ECO:0008006" key="3">
    <source>
        <dbReference type="Google" id="ProtNLM"/>
    </source>
</evidence>
<dbReference type="InterPro" id="IPR024229">
    <property type="entry name" value="DUF3781"/>
</dbReference>
<dbReference type="Proteomes" id="UP000199506">
    <property type="component" value="Unassembled WGS sequence"/>
</dbReference>
<proteinExistence type="predicted"/>
<gene>
    <name evidence="1" type="ORF">SAMN05216439_1212</name>
</gene>
<protein>
    <recommendedName>
        <fullName evidence="3">Conjugal transfer protein</fullName>
    </recommendedName>
</protein>
<dbReference type="EMBL" id="FOAK01000003">
    <property type="protein sequence ID" value="SEK60698.1"/>
    <property type="molecule type" value="Genomic_DNA"/>
</dbReference>
<accession>A0A1H7IE19</accession>
<evidence type="ECO:0000313" key="1">
    <source>
        <dbReference type="EMBL" id="SEK60698.1"/>
    </source>
</evidence>
<evidence type="ECO:0000313" key="2">
    <source>
        <dbReference type="Proteomes" id="UP000199506"/>
    </source>
</evidence>